<feature type="binding site" evidence="5">
    <location>
        <begin position="207"/>
        <end position="210"/>
    </location>
    <ligand>
        <name>pyridoxal 5'-phosphate</name>
        <dbReference type="ChEBI" id="CHEBI:597326"/>
    </ligand>
</feature>
<dbReference type="GO" id="GO:0003992">
    <property type="term" value="F:N2-acetyl-L-ornithine:2-oxoglutarate 5-aminotransferase activity"/>
    <property type="evidence" value="ECO:0007669"/>
    <property type="project" value="UniProtKB-UniRule"/>
</dbReference>
<dbReference type="CDD" id="cd00610">
    <property type="entry name" value="OAT_like"/>
    <property type="match status" value="1"/>
</dbReference>
<keyword evidence="1 5" id="KW-0032">Aminotransferase</keyword>
<evidence type="ECO:0000256" key="3">
    <source>
        <dbReference type="ARBA" id="ARBA00022679"/>
    </source>
</evidence>
<comment type="catalytic activity">
    <reaction evidence="5">
        <text>N(2)-acetyl-L-ornithine + 2-oxoglutarate = N-acetyl-L-glutamate 5-semialdehyde + L-glutamate</text>
        <dbReference type="Rhea" id="RHEA:18049"/>
        <dbReference type="ChEBI" id="CHEBI:16810"/>
        <dbReference type="ChEBI" id="CHEBI:29123"/>
        <dbReference type="ChEBI" id="CHEBI:29985"/>
        <dbReference type="ChEBI" id="CHEBI:57805"/>
        <dbReference type="EC" id="2.6.1.11"/>
    </reaction>
</comment>
<dbReference type="GO" id="GO:0005737">
    <property type="term" value="C:cytoplasm"/>
    <property type="evidence" value="ECO:0007669"/>
    <property type="project" value="UniProtKB-SubCell"/>
</dbReference>
<dbReference type="AlphaFoldDB" id="A0A544TBS6"/>
<dbReference type="InterPro" id="IPR015421">
    <property type="entry name" value="PyrdxlP-dep_Trfase_major"/>
</dbReference>
<dbReference type="InterPro" id="IPR004636">
    <property type="entry name" value="AcOrn/SuccOrn_fam"/>
</dbReference>
<dbReference type="Proteomes" id="UP000317316">
    <property type="component" value="Unassembled WGS sequence"/>
</dbReference>
<dbReference type="PANTHER" id="PTHR11986:SF79">
    <property type="entry name" value="ACETYLORNITHINE AMINOTRANSFERASE, MITOCHONDRIAL"/>
    <property type="match status" value="1"/>
</dbReference>
<dbReference type="Pfam" id="PF00202">
    <property type="entry name" value="Aminotran_3"/>
    <property type="match status" value="1"/>
</dbReference>
<dbReference type="GO" id="GO:0030170">
    <property type="term" value="F:pyridoxal phosphate binding"/>
    <property type="evidence" value="ECO:0007669"/>
    <property type="project" value="InterPro"/>
</dbReference>
<comment type="similarity">
    <text evidence="5">Belongs to the class-III pyridoxal-phosphate-dependent aminotransferase family. ArgD subfamily.</text>
</comment>
<dbReference type="GO" id="GO:0042802">
    <property type="term" value="F:identical protein binding"/>
    <property type="evidence" value="ECO:0007669"/>
    <property type="project" value="TreeGrafter"/>
</dbReference>
<dbReference type="InterPro" id="IPR049704">
    <property type="entry name" value="Aminotrans_3_PPA_site"/>
</dbReference>
<evidence type="ECO:0000256" key="1">
    <source>
        <dbReference type="ARBA" id="ARBA00022576"/>
    </source>
</evidence>
<keyword evidence="5" id="KW-0055">Arginine biosynthesis</keyword>
<dbReference type="PANTHER" id="PTHR11986">
    <property type="entry name" value="AMINOTRANSFERASE CLASS III"/>
    <property type="match status" value="1"/>
</dbReference>
<name>A0A544TBS6_9BACI</name>
<dbReference type="FunFam" id="3.40.640.10:FF:000004">
    <property type="entry name" value="Acetylornithine aminotransferase"/>
    <property type="match status" value="1"/>
</dbReference>
<reference evidence="6 7" key="1">
    <citation type="submission" date="2019-05" db="EMBL/GenBank/DDBJ databases">
        <title>Psychrobacillus vulpis sp. nov., a new species isolated from feces of a red fox that inhabits in The Tablas de Daimiel Natural Park, Albacete, Spain.</title>
        <authorList>
            <person name="Rodriguez M."/>
            <person name="Reina J.C."/>
            <person name="Bejar V."/>
            <person name="Llamas I."/>
        </authorList>
    </citation>
    <scope>NUCLEOTIDE SEQUENCE [LARGE SCALE GENOMIC DNA]</scope>
    <source>
        <strain evidence="6 7">NEAU-3TGS17</strain>
    </source>
</reference>
<proteinExistence type="inferred from homology"/>
<feature type="binding site" evidence="5">
    <location>
        <position position="122"/>
    </location>
    <ligand>
        <name>pyridoxal 5'-phosphate</name>
        <dbReference type="ChEBI" id="CHEBI:597326"/>
    </ligand>
</feature>
<keyword evidence="3 5" id="KW-0808">Transferase</keyword>
<gene>
    <name evidence="5" type="primary">argD</name>
    <name evidence="6" type="ORF">FG382_05450</name>
</gene>
<dbReference type="Gene3D" id="3.40.640.10">
    <property type="entry name" value="Type I PLP-dependent aspartate aminotransferase-like (Major domain)"/>
    <property type="match status" value="1"/>
</dbReference>
<dbReference type="InterPro" id="IPR015422">
    <property type="entry name" value="PyrdxlP-dep_Trfase_small"/>
</dbReference>
<dbReference type="PROSITE" id="PS00600">
    <property type="entry name" value="AA_TRANSFER_CLASS_3"/>
    <property type="match status" value="1"/>
</dbReference>
<feature type="binding site" evidence="5">
    <location>
        <begin position="95"/>
        <end position="96"/>
    </location>
    <ligand>
        <name>pyridoxal 5'-phosphate</name>
        <dbReference type="ChEBI" id="CHEBI:597326"/>
    </ligand>
</feature>
<dbReference type="SUPFAM" id="SSF53383">
    <property type="entry name" value="PLP-dependent transferases"/>
    <property type="match status" value="1"/>
</dbReference>
<comment type="miscellaneous">
    <text evidence="5">May also have succinyldiaminopimelate aminotransferase activity, thus carrying out the corresponding step in lysine biosynthesis.</text>
</comment>
<dbReference type="Gene3D" id="3.90.1150.10">
    <property type="entry name" value="Aspartate Aminotransferase, domain 1"/>
    <property type="match status" value="1"/>
</dbReference>
<comment type="pathway">
    <text evidence="5">Amino-acid biosynthesis; L-arginine biosynthesis; N(2)-acetyl-L-ornithine from L-glutamate: step 4/4.</text>
</comment>
<dbReference type="NCBIfam" id="NF002325">
    <property type="entry name" value="PRK01278.1"/>
    <property type="match status" value="1"/>
</dbReference>
<evidence type="ECO:0000313" key="6">
    <source>
        <dbReference type="EMBL" id="TQR14910.1"/>
    </source>
</evidence>
<evidence type="ECO:0000256" key="5">
    <source>
        <dbReference type="HAMAP-Rule" id="MF_01107"/>
    </source>
</evidence>
<sequence length="374" mass="40182">MSALFQNYARRPVHLVQGKGTIVTDDTGKEYLDFTSGIAVLSLGHANPAVVQAIQQQSEKLWHTSNLFESPEQEKLAATLVKETHLSHAFFCNSGAEANEAAIKMARKHTGKNIIITFEKSFHGRTFGAMSATGQDKIRQGFGPLLETFRTIPFNDIQALDAAIDSDVAAIMLEVIQGEGGINKISPEFAQAVADICESKDILLIIDEVQTGIARTGTRYAYEQTVLKPDIMTLAKGLGGGFPIGAMLGTSALYDTFSPGTHGTTFGGNPLAVAVAQTVLDNVFTTKFLNAVNEKSAYFLDKLKTALPNHQIVGSGLLLGIKCEEEVAPTIEKAEQNGLLLVSAGPNVIRLLPPLTVKKEEIDQAVNILSSILM</sequence>
<accession>A0A544TBS6</accession>
<comment type="subcellular location">
    <subcellularLocation>
        <location evidence="5">Cytoplasm</location>
    </subcellularLocation>
</comment>
<dbReference type="OrthoDB" id="9807885at2"/>
<dbReference type="NCBIfam" id="NF002797">
    <property type="entry name" value="PRK02936.1"/>
    <property type="match status" value="1"/>
</dbReference>
<comment type="subunit">
    <text evidence="5">Homodimer.</text>
</comment>
<dbReference type="UniPathway" id="UPA00068">
    <property type="reaction ID" value="UER00109"/>
</dbReference>
<organism evidence="6 7">
    <name type="scientific">Psychrobacillus lasiicapitis</name>
    <dbReference type="NCBI Taxonomy" id="1636719"/>
    <lineage>
        <taxon>Bacteria</taxon>
        <taxon>Bacillati</taxon>
        <taxon>Bacillota</taxon>
        <taxon>Bacilli</taxon>
        <taxon>Bacillales</taxon>
        <taxon>Bacillaceae</taxon>
        <taxon>Psychrobacillus</taxon>
    </lineage>
</organism>
<dbReference type="NCBIfam" id="TIGR00707">
    <property type="entry name" value="argD"/>
    <property type="match status" value="1"/>
</dbReference>
<dbReference type="InterPro" id="IPR050103">
    <property type="entry name" value="Class-III_PLP-dep_AT"/>
</dbReference>
<evidence type="ECO:0000313" key="7">
    <source>
        <dbReference type="Proteomes" id="UP000317316"/>
    </source>
</evidence>
<feature type="binding site" evidence="5">
    <location>
        <position position="264"/>
    </location>
    <ligand>
        <name>N(2)-acetyl-L-ornithine</name>
        <dbReference type="ChEBI" id="CHEBI:57805"/>
    </ligand>
</feature>
<comment type="cofactor">
    <cofactor evidence="5">
        <name>pyridoxal 5'-phosphate</name>
        <dbReference type="ChEBI" id="CHEBI:597326"/>
    </cofactor>
    <text evidence="5">Binds 1 pyridoxal phosphate per subunit.</text>
</comment>
<dbReference type="InterPro" id="IPR015424">
    <property type="entry name" value="PyrdxlP-dep_Trfase"/>
</dbReference>
<feature type="binding site" evidence="5">
    <location>
        <position position="265"/>
    </location>
    <ligand>
        <name>pyridoxal 5'-phosphate</name>
        <dbReference type="ChEBI" id="CHEBI:597326"/>
    </ligand>
</feature>
<protein>
    <recommendedName>
        <fullName evidence="5">Acetylornithine aminotransferase</fullName>
        <shortName evidence="5">ACOAT</shortName>
        <ecNumber evidence="5">2.6.1.11</ecNumber>
    </recommendedName>
</protein>
<feature type="binding site" evidence="5">
    <location>
        <position position="125"/>
    </location>
    <ligand>
        <name>N(2)-acetyl-L-ornithine</name>
        <dbReference type="ChEBI" id="CHEBI:57805"/>
    </ligand>
</feature>
<dbReference type="EMBL" id="VDGH01000003">
    <property type="protein sequence ID" value="TQR14910.1"/>
    <property type="molecule type" value="Genomic_DNA"/>
</dbReference>
<dbReference type="GO" id="GO:0006526">
    <property type="term" value="P:L-arginine biosynthetic process"/>
    <property type="evidence" value="ECO:0007669"/>
    <property type="project" value="UniProtKB-UniRule"/>
</dbReference>
<comment type="caution">
    <text evidence="6">The sequence shown here is derived from an EMBL/GenBank/DDBJ whole genome shotgun (WGS) entry which is preliminary data.</text>
</comment>
<evidence type="ECO:0000256" key="4">
    <source>
        <dbReference type="ARBA" id="ARBA00022898"/>
    </source>
</evidence>
<keyword evidence="4 5" id="KW-0663">Pyridoxal phosphate</keyword>
<keyword evidence="7" id="KW-1185">Reference proteome</keyword>
<keyword evidence="2 5" id="KW-0028">Amino-acid biosynthesis</keyword>
<feature type="modified residue" description="N6-(pyridoxal phosphate)lysine" evidence="5">
    <location>
        <position position="236"/>
    </location>
</feature>
<evidence type="ECO:0000256" key="2">
    <source>
        <dbReference type="ARBA" id="ARBA00022605"/>
    </source>
</evidence>
<keyword evidence="5" id="KW-0963">Cytoplasm</keyword>
<dbReference type="PIRSF" id="PIRSF000521">
    <property type="entry name" value="Transaminase_4ab_Lys_Orn"/>
    <property type="match status" value="1"/>
</dbReference>
<dbReference type="RefSeq" id="WP_142537889.1">
    <property type="nucleotide sequence ID" value="NZ_BMIE01000001.1"/>
</dbReference>
<dbReference type="InterPro" id="IPR005814">
    <property type="entry name" value="Aminotrans_3"/>
</dbReference>
<dbReference type="HAMAP" id="MF_01107">
    <property type="entry name" value="ArgD_aminotrans_3"/>
    <property type="match status" value="1"/>
</dbReference>
<dbReference type="EC" id="2.6.1.11" evidence="5"/>